<proteinExistence type="predicted"/>
<protein>
    <submittedName>
        <fullName evidence="1">Uncharacterized protein</fullName>
    </submittedName>
</protein>
<evidence type="ECO:0000313" key="2">
    <source>
        <dbReference type="Proteomes" id="UP000233597"/>
    </source>
</evidence>
<organism evidence="1 2">
    <name type="scientific">Thalassospira marina</name>
    <dbReference type="NCBI Taxonomy" id="2048283"/>
    <lineage>
        <taxon>Bacteria</taxon>
        <taxon>Pseudomonadati</taxon>
        <taxon>Pseudomonadota</taxon>
        <taxon>Alphaproteobacteria</taxon>
        <taxon>Rhodospirillales</taxon>
        <taxon>Thalassospiraceae</taxon>
        <taxon>Thalassospira</taxon>
    </lineage>
</organism>
<accession>A0A2N3KD29</accession>
<dbReference type="OrthoDB" id="7355656at2"/>
<evidence type="ECO:0000313" key="1">
    <source>
        <dbReference type="EMBL" id="PKR48478.1"/>
    </source>
</evidence>
<dbReference type="AlphaFoldDB" id="A0A2N3KD29"/>
<dbReference type="RefSeq" id="WP_101271187.1">
    <property type="nucleotide sequence ID" value="NZ_NWTK01000022.1"/>
</dbReference>
<reference evidence="1 2" key="1">
    <citation type="submission" date="2017-09" db="EMBL/GenBank/DDBJ databases">
        <title>Biodiversity and function of Thalassospira species in the particle-attached aromatic-hydrocarbon-degrading consortia from the surface seawater of the South China Sea.</title>
        <authorList>
            <person name="Dong C."/>
            <person name="Liu R."/>
            <person name="Shao Z."/>
        </authorList>
    </citation>
    <scope>NUCLEOTIDE SEQUENCE [LARGE SCALE GENOMIC DNA]</scope>
    <source>
        <strain evidence="1 2">CSC1P2</strain>
    </source>
</reference>
<comment type="caution">
    <text evidence="1">The sequence shown here is derived from an EMBL/GenBank/DDBJ whole genome shotgun (WGS) entry which is preliminary data.</text>
</comment>
<gene>
    <name evidence="1" type="ORF">COO20_23940</name>
</gene>
<dbReference type="Proteomes" id="UP000233597">
    <property type="component" value="Unassembled WGS sequence"/>
</dbReference>
<name>A0A2N3KD29_9PROT</name>
<dbReference type="EMBL" id="NWTK01000022">
    <property type="protein sequence ID" value="PKR48478.1"/>
    <property type="molecule type" value="Genomic_DNA"/>
</dbReference>
<sequence length="216" mass="22562">MLSTILPSVVCAQQVVSEQEISAAANSPESKPSSYLVQGILPAPGRNGFDNYFATGPSRSHATILTLPGSKAQTGSKKQESVMWFEANSDQTPGKGVSAQFGIGYSPNRSLGFAVGPVVELNGSLGNHVGVSGSDDEDYLVTPTMRSENGLSGIGFGNEQGSDSAGLAASLSYMPFEDLWVGIHGRLTSDLTSSSSSPTDRFDAMLGLTAGYRLQF</sequence>